<dbReference type="Proteomes" id="UP001187859">
    <property type="component" value="Unassembled WGS sequence"/>
</dbReference>
<proteinExistence type="predicted"/>
<dbReference type="Pfam" id="PF01904">
    <property type="entry name" value="DUF72"/>
    <property type="match status" value="1"/>
</dbReference>
<sequence length="298" mass="34129">MWSHQHWQSSVYGATTKQADRLARYATIFNTVEGNTSFYATPNTQTVMNWHSATPDDFRFTFKLPQLITHQRQLQHCQQELMEFFRVMSPLAEKTGLWKIQLPAYFGPEQLTTLAHFLEMLPQGLTYGVEVRHLAFFAKGEAERALNRLLMDKQVNRIIMDSRPLFALPPASEAIIDAHKKKPQLPVHAIATANAPVVRFIGQTDGTIEALAANNDKLQIKNNDSFFKNWLQQLPLWIKEGREPYLFIHTPDNQTAPELAVRLYQQLQQQIAAEICLPTVKLHTPPLADPTSQMQLSW</sequence>
<evidence type="ECO:0000313" key="1">
    <source>
        <dbReference type="EMBL" id="MDV5391386.1"/>
    </source>
</evidence>
<dbReference type="PANTHER" id="PTHR30348">
    <property type="entry name" value="UNCHARACTERIZED PROTEIN YECE"/>
    <property type="match status" value="1"/>
</dbReference>
<accession>A0AAE4Q0A0</accession>
<comment type="caution">
    <text evidence="1">The sequence shown here is derived from an EMBL/GenBank/DDBJ whole genome shotgun (WGS) entry which is preliminary data.</text>
</comment>
<name>A0AAE4Q0A0_9GAMM</name>
<organism evidence="1 2">
    <name type="scientific">Shewanella xiamenensis</name>
    <dbReference type="NCBI Taxonomy" id="332186"/>
    <lineage>
        <taxon>Bacteria</taxon>
        <taxon>Pseudomonadati</taxon>
        <taxon>Pseudomonadota</taxon>
        <taxon>Gammaproteobacteria</taxon>
        <taxon>Alteromonadales</taxon>
        <taxon>Shewanellaceae</taxon>
        <taxon>Shewanella</taxon>
    </lineage>
</organism>
<dbReference type="SUPFAM" id="SSF117396">
    <property type="entry name" value="TM1631-like"/>
    <property type="match status" value="1"/>
</dbReference>
<protein>
    <submittedName>
        <fullName evidence="1">DUF72 domain-containing protein</fullName>
    </submittedName>
</protein>
<gene>
    <name evidence="1" type="ORF">QM089_14310</name>
</gene>
<evidence type="ECO:0000313" key="2">
    <source>
        <dbReference type="Proteomes" id="UP001187859"/>
    </source>
</evidence>
<dbReference type="InterPro" id="IPR036520">
    <property type="entry name" value="UPF0759_sf"/>
</dbReference>
<dbReference type="Gene3D" id="3.20.20.410">
    <property type="entry name" value="Protein of unknown function UPF0759"/>
    <property type="match status" value="1"/>
</dbReference>
<dbReference type="InterPro" id="IPR002763">
    <property type="entry name" value="DUF72"/>
</dbReference>
<dbReference type="AlphaFoldDB" id="A0AAE4Q0A0"/>
<dbReference type="PANTHER" id="PTHR30348:SF9">
    <property type="entry name" value="UPF0759 PROTEIN YECE"/>
    <property type="match status" value="1"/>
</dbReference>
<dbReference type="EMBL" id="JASGOQ010000001">
    <property type="protein sequence ID" value="MDV5391386.1"/>
    <property type="molecule type" value="Genomic_DNA"/>
</dbReference>
<reference evidence="1" key="1">
    <citation type="submission" date="2023-05" db="EMBL/GenBank/DDBJ databases">
        <title>Colonisation of extended spectrum b-lactamase- and carbapenemase-producing bacteria on hospital surfaces from low- and middle-income countries.</title>
        <authorList>
            <person name="Nieto-Rosado M."/>
            <person name="Sands K."/>
            <person name="Iregbu K."/>
            <person name="Zahra R."/>
            <person name="Mazarati J.B."/>
            <person name="Mehtar S."/>
            <person name="Barnards-Group B."/>
            <person name="Walsh T.R."/>
        </authorList>
    </citation>
    <scope>NUCLEOTIDE SEQUENCE</scope>
    <source>
        <strain evidence="1">PP-E493</strain>
    </source>
</reference>